<dbReference type="EMBL" id="MPUH01000191">
    <property type="protein sequence ID" value="OMJ86896.1"/>
    <property type="molecule type" value="Genomic_DNA"/>
</dbReference>
<keyword evidence="1" id="KW-0175">Coiled coil</keyword>
<dbReference type="OrthoDB" id="10634788at2759"/>
<comment type="caution">
    <text evidence="2">The sequence shown here is derived from an EMBL/GenBank/DDBJ whole genome shotgun (WGS) entry which is preliminary data.</text>
</comment>
<accession>A0A1R2CD34</accession>
<keyword evidence="3" id="KW-1185">Reference proteome</keyword>
<evidence type="ECO:0000313" key="3">
    <source>
        <dbReference type="Proteomes" id="UP000187209"/>
    </source>
</evidence>
<feature type="coiled-coil region" evidence="1">
    <location>
        <begin position="302"/>
        <end position="329"/>
    </location>
</feature>
<evidence type="ECO:0000313" key="2">
    <source>
        <dbReference type="EMBL" id="OMJ86896.1"/>
    </source>
</evidence>
<dbReference type="Proteomes" id="UP000187209">
    <property type="component" value="Unassembled WGS sequence"/>
</dbReference>
<protein>
    <submittedName>
        <fullName evidence="2">Uncharacterized protein</fullName>
    </submittedName>
</protein>
<dbReference type="AlphaFoldDB" id="A0A1R2CD34"/>
<sequence length="712" mass="83904">MSRAKSLLKNAQRLGECNTPDLMPEPNNDLLVKLKEYRAQSVCKYASPLKISSGKASLQGPIIPKQNNSFQHISSSRYSRPGTTQFKDNILNYVKNIEKPSHRQNKSLQESYYQERSSDRLYRGARIIIGKTTPEEIFGNLIIDKSEEHLFTESSILNFHEFLSSIRMLYPLRFDLELNWEVVRGEPESSQHTVLGDYFSLEEKMESLLKAESDGMKSINPSQLITLFQEYNRIVRHILLGLKLKHQDNEAIIIEMLWRVIIKLFDNALILHERTIIDLTEMIKTKAKNVIREYSEKLSTTMQLFAKQKEDYEFRIEKLTEQVKTMQTSIYQKDKYIHERDERMNDLLEINNRDKTCIDMSRILKKLNAYISETEDQQLKQVAALSGISHVMSLAEKFDGKPETFCREVQSDWTLPFNPFPEYKIPRLSDNFFYSLYRPYQDVEQSIVLHNLTATLEECMGDELFYMRYGDYLIRNYTSKDEIEEQLREAGVFVLNPDNAKTKLFARLLHFPQKLYGPFELALLRINYFLNSIEGKSSEGYLPLHRLIDTFQLILPSYNQEIEHILSILTYHISFSIDIKKSTFVLLSRFYYAMEKTKKPFKFHLDALDIKKEGISNYYIVPSYLFVEWIKSKLNLWMQDFEINQIVEYFGGEILKIQNVIEKFVAAHLQNCKEIYVCKEEILLLFIESWDDFQYSQIKHCEKIKKLSCFQE</sequence>
<reference evidence="2 3" key="1">
    <citation type="submission" date="2016-11" db="EMBL/GenBank/DDBJ databases">
        <title>The macronuclear genome of Stentor coeruleus: a giant cell with tiny introns.</title>
        <authorList>
            <person name="Slabodnick M."/>
            <person name="Ruby J.G."/>
            <person name="Reiff S.B."/>
            <person name="Swart E.C."/>
            <person name="Gosai S."/>
            <person name="Prabakaran S."/>
            <person name="Witkowska E."/>
            <person name="Larue G.E."/>
            <person name="Fisher S."/>
            <person name="Freeman R.M."/>
            <person name="Gunawardena J."/>
            <person name="Chu W."/>
            <person name="Stover N.A."/>
            <person name="Gregory B.D."/>
            <person name="Nowacki M."/>
            <person name="Derisi J."/>
            <person name="Roy S.W."/>
            <person name="Marshall W.F."/>
            <person name="Sood P."/>
        </authorList>
    </citation>
    <scope>NUCLEOTIDE SEQUENCE [LARGE SCALE GENOMIC DNA]</scope>
    <source>
        <strain evidence="2">WM001</strain>
    </source>
</reference>
<name>A0A1R2CD34_9CILI</name>
<evidence type="ECO:0000256" key="1">
    <source>
        <dbReference type="SAM" id="Coils"/>
    </source>
</evidence>
<gene>
    <name evidence="2" type="ORF">SteCoe_11444</name>
</gene>
<organism evidence="2 3">
    <name type="scientific">Stentor coeruleus</name>
    <dbReference type="NCBI Taxonomy" id="5963"/>
    <lineage>
        <taxon>Eukaryota</taxon>
        <taxon>Sar</taxon>
        <taxon>Alveolata</taxon>
        <taxon>Ciliophora</taxon>
        <taxon>Postciliodesmatophora</taxon>
        <taxon>Heterotrichea</taxon>
        <taxon>Heterotrichida</taxon>
        <taxon>Stentoridae</taxon>
        <taxon>Stentor</taxon>
    </lineage>
</organism>
<proteinExistence type="predicted"/>